<evidence type="ECO:0000313" key="1">
    <source>
        <dbReference type="EMBL" id="KAE8679540.1"/>
    </source>
</evidence>
<protein>
    <submittedName>
        <fullName evidence="1">Uncharacterized protein</fullName>
    </submittedName>
</protein>
<dbReference type="EMBL" id="VEPZ02001330">
    <property type="protein sequence ID" value="KAE8679540.1"/>
    <property type="molecule type" value="Genomic_DNA"/>
</dbReference>
<dbReference type="PANTHER" id="PTHR46635">
    <property type="entry name" value="GLYCOSYL TRANSFERASE FAMILY 1 PROTEIN"/>
    <property type="match status" value="1"/>
</dbReference>
<dbReference type="PANTHER" id="PTHR46635:SF1">
    <property type="entry name" value="GLYCOSYL TRANSFERASE FAMILY 1 PROTEIN"/>
    <property type="match status" value="1"/>
</dbReference>
<name>A0A6A2Y5M9_HIBSY</name>
<accession>A0A6A2Y5M9</accession>
<dbReference type="Proteomes" id="UP000436088">
    <property type="component" value="Unassembled WGS sequence"/>
</dbReference>
<keyword evidence="2" id="KW-1185">Reference proteome</keyword>
<evidence type="ECO:0000313" key="2">
    <source>
        <dbReference type="Proteomes" id="UP000436088"/>
    </source>
</evidence>
<proteinExistence type="predicted"/>
<reference evidence="1" key="1">
    <citation type="submission" date="2019-09" db="EMBL/GenBank/DDBJ databases">
        <title>Draft genome information of white flower Hibiscus syriacus.</title>
        <authorList>
            <person name="Kim Y.-M."/>
        </authorList>
    </citation>
    <scope>NUCLEOTIDE SEQUENCE [LARGE SCALE GENOMIC DNA]</scope>
    <source>
        <strain evidence="1">YM2019G1</strain>
    </source>
</reference>
<dbReference type="AlphaFoldDB" id="A0A6A2Y5M9"/>
<organism evidence="1 2">
    <name type="scientific">Hibiscus syriacus</name>
    <name type="common">Rose of Sharon</name>
    <dbReference type="NCBI Taxonomy" id="106335"/>
    <lineage>
        <taxon>Eukaryota</taxon>
        <taxon>Viridiplantae</taxon>
        <taxon>Streptophyta</taxon>
        <taxon>Embryophyta</taxon>
        <taxon>Tracheophyta</taxon>
        <taxon>Spermatophyta</taxon>
        <taxon>Magnoliopsida</taxon>
        <taxon>eudicotyledons</taxon>
        <taxon>Gunneridae</taxon>
        <taxon>Pentapetalae</taxon>
        <taxon>rosids</taxon>
        <taxon>malvids</taxon>
        <taxon>Malvales</taxon>
        <taxon>Malvaceae</taxon>
        <taxon>Malvoideae</taxon>
        <taxon>Hibiscus</taxon>
    </lineage>
</organism>
<comment type="caution">
    <text evidence="1">The sequence shown here is derived from an EMBL/GenBank/DDBJ whole genome shotgun (WGS) entry which is preliminary data.</text>
</comment>
<gene>
    <name evidence="1" type="ORF">F3Y22_tig00111398pilonHSYRG00094</name>
</gene>
<sequence>MALKKYVQLMLQSTKGRRQGMDDVDGPSRLQLLNNPYYRDTLAEYGAFFAIANRIDHLHRNAWIGFQSWRATARKASLSEVAQASLLDAIEKRKYGDVLYFWVWMDMNPRNSMQRDFSSFCDAINAGNCKSCEVVFSETLKRMYGLQHDLNSLPPMPEDGGTWSCHAELGFANKVLRVRYVFKVRAVELNDFSA</sequence>